<feature type="transmembrane region" description="Helical" evidence="6">
    <location>
        <begin position="694"/>
        <end position="713"/>
    </location>
</feature>
<feature type="domain" description="SSD" evidence="7">
    <location>
        <begin position="653"/>
        <end position="748"/>
    </location>
</feature>
<protein>
    <recommendedName>
        <fullName evidence="7">SSD domain-containing protein</fullName>
    </recommendedName>
</protein>
<dbReference type="InterPro" id="IPR004869">
    <property type="entry name" value="MMPL_dom"/>
</dbReference>
<dbReference type="SUPFAM" id="SSF82866">
    <property type="entry name" value="Multidrug efflux transporter AcrB transmembrane domain"/>
    <property type="match status" value="2"/>
</dbReference>
<evidence type="ECO:0000256" key="4">
    <source>
        <dbReference type="ARBA" id="ARBA00022989"/>
    </source>
</evidence>
<accession>A0A1Y5F464</accession>
<evidence type="ECO:0000256" key="2">
    <source>
        <dbReference type="ARBA" id="ARBA00022475"/>
    </source>
</evidence>
<proteinExistence type="predicted"/>
<feature type="transmembrane region" description="Helical" evidence="6">
    <location>
        <begin position="354"/>
        <end position="374"/>
    </location>
</feature>
<dbReference type="InterPro" id="IPR050545">
    <property type="entry name" value="Mycobact_MmpL"/>
</dbReference>
<feature type="domain" description="SSD" evidence="7">
    <location>
        <begin position="242"/>
        <end position="370"/>
    </location>
</feature>
<dbReference type="Gene3D" id="1.20.1640.10">
    <property type="entry name" value="Multidrug efflux transporter AcrB transmembrane domain"/>
    <property type="match status" value="2"/>
</dbReference>
<reference evidence="9" key="1">
    <citation type="journal article" date="2017" name="Proc. Natl. Acad. Sci. U.S.A.">
        <title>Simulation of Deepwater Horizon oil plume reveals substrate specialization within a complex community of hydrocarbon-degraders.</title>
        <authorList>
            <person name="Hu P."/>
            <person name="Dubinsky E.A."/>
            <person name="Probst A.J."/>
            <person name="Wang J."/>
            <person name="Sieber C.M.K."/>
            <person name="Tom L.M."/>
            <person name="Gardinali P."/>
            <person name="Banfield J.F."/>
            <person name="Atlas R.M."/>
            <person name="Andersen G.L."/>
        </authorList>
    </citation>
    <scope>NUCLEOTIDE SEQUENCE [LARGE SCALE GENOMIC DNA]</scope>
</reference>
<keyword evidence="4 6" id="KW-1133">Transmembrane helix</keyword>
<comment type="subcellular location">
    <subcellularLocation>
        <location evidence="1">Cell membrane</location>
        <topology evidence="1">Multi-pass membrane protein</topology>
    </subcellularLocation>
</comment>
<name>A0A1Y5F464_9BACT</name>
<organism evidence="8 9">
    <name type="scientific">Halobacteriovorax marinus</name>
    <dbReference type="NCBI Taxonomy" id="97084"/>
    <lineage>
        <taxon>Bacteria</taxon>
        <taxon>Pseudomonadati</taxon>
        <taxon>Bdellovibrionota</taxon>
        <taxon>Bacteriovoracia</taxon>
        <taxon>Bacteriovoracales</taxon>
        <taxon>Halobacteriovoraceae</taxon>
        <taxon>Halobacteriovorax</taxon>
    </lineage>
</organism>
<evidence type="ECO:0000259" key="7">
    <source>
        <dbReference type="PROSITE" id="PS50156"/>
    </source>
</evidence>
<keyword evidence="3 6" id="KW-0812">Transmembrane</keyword>
<dbReference type="EMBL" id="MAAO01000008">
    <property type="protein sequence ID" value="OUR95368.1"/>
    <property type="molecule type" value="Genomic_DNA"/>
</dbReference>
<feature type="transmembrane region" description="Helical" evidence="6">
    <location>
        <begin position="273"/>
        <end position="295"/>
    </location>
</feature>
<feature type="transmembrane region" description="Helical" evidence="6">
    <location>
        <begin position="395"/>
        <end position="415"/>
    </location>
</feature>
<dbReference type="AlphaFoldDB" id="A0A1Y5F464"/>
<feature type="transmembrane region" description="Helical" evidence="6">
    <location>
        <begin position="316"/>
        <end position="334"/>
    </location>
</feature>
<sequence>MINKFFNFMFQNPKRWIASLVLLTLFISSGLFQLSSKFGPEVWYKKNDPLMQMYRFFEQEFGRDDTIVIAIHHPDGVLNPQTIKLLKELTDKLYLVHDIIQVDSLTNFNWVHSFDDVIEIEPMFGDEEVELSKNYVNKRAEIVMNHPELPGALISKDATTTFVTGFLKPRFGKNINNKKIVEETQELIKAYNIPPLKIVITGSSYLTHSVKSVSSGDLAFLLPVLFLVITFLIYFIFRSFRVVIISLSILVMTNILTFGISGFFGFAFSNLTFTIPIILLAICIADAVHLLSSFFSSYKVNNDILQSLRDSYKKNFKPTLMTSITTAIGFFSLATSNSTPLVEMGMVSGLGVLLAWFTSYALIGPLILTLGVRTKISKVLHNDFWWRYSKFIVEYKWPITGVFILLTIGTLNFALKNRVDFNPYDQFSKTSKIWQTNQFIKERIGGVNGPEIVIDSGSPEAAKDPSFLKKVEELAIWIGNIEGVNKVSTLIDILKQMNKTLHNDDDSFYKIPASSKAVAEELLLLSMDSHQADMIKSKISVDRRYLRMTILWNISNSKKGLDVLNQIMEKAQELGLKASATGKQSLSINMISYIFATFKSSLALSMIVITLIIIIGLRSIRMGVFSLIPNILPLLVGAAWIYLGGYFIDFSCVVAFVISLGIAVDDTIHFLVAYKENEKENSISESLFLTFKKCGNGIVLTTLILILGFWILTFSDFLVNYKLGLLTMIVLATALIGDLLFLPALLAIIKSRFSKKLSD</sequence>
<dbReference type="Proteomes" id="UP000196531">
    <property type="component" value="Unassembled WGS sequence"/>
</dbReference>
<dbReference type="Pfam" id="PF03176">
    <property type="entry name" value="MMPL"/>
    <property type="match status" value="2"/>
</dbReference>
<evidence type="ECO:0000256" key="3">
    <source>
        <dbReference type="ARBA" id="ARBA00022692"/>
    </source>
</evidence>
<dbReference type="GO" id="GO:0005886">
    <property type="term" value="C:plasma membrane"/>
    <property type="evidence" value="ECO:0007669"/>
    <property type="project" value="UniProtKB-SubCell"/>
</dbReference>
<evidence type="ECO:0000313" key="9">
    <source>
        <dbReference type="Proteomes" id="UP000196531"/>
    </source>
</evidence>
<dbReference type="InterPro" id="IPR000731">
    <property type="entry name" value="SSD"/>
</dbReference>
<dbReference type="PANTHER" id="PTHR33406:SF12">
    <property type="entry name" value="BLR2997 PROTEIN"/>
    <property type="match status" value="1"/>
</dbReference>
<keyword evidence="2" id="KW-1003">Cell membrane</keyword>
<feature type="transmembrane region" description="Helical" evidence="6">
    <location>
        <begin position="218"/>
        <end position="237"/>
    </location>
</feature>
<evidence type="ECO:0000256" key="6">
    <source>
        <dbReference type="SAM" id="Phobius"/>
    </source>
</evidence>
<evidence type="ECO:0000256" key="1">
    <source>
        <dbReference type="ARBA" id="ARBA00004651"/>
    </source>
</evidence>
<gene>
    <name evidence="8" type="ORF">A9Q84_16155</name>
</gene>
<dbReference type="PANTHER" id="PTHR33406">
    <property type="entry name" value="MEMBRANE PROTEIN MJ1562-RELATED"/>
    <property type="match status" value="1"/>
</dbReference>
<feature type="transmembrane region" description="Helical" evidence="6">
    <location>
        <begin position="593"/>
        <end position="615"/>
    </location>
</feature>
<feature type="transmembrane region" description="Helical" evidence="6">
    <location>
        <begin position="627"/>
        <end position="648"/>
    </location>
</feature>
<evidence type="ECO:0000256" key="5">
    <source>
        <dbReference type="ARBA" id="ARBA00023136"/>
    </source>
</evidence>
<feature type="transmembrane region" description="Helical" evidence="6">
    <location>
        <begin position="725"/>
        <end position="749"/>
    </location>
</feature>
<dbReference type="PROSITE" id="PS50156">
    <property type="entry name" value="SSD"/>
    <property type="match status" value="2"/>
</dbReference>
<feature type="transmembrane region" description="Helical" evidence="6">
    <location>
        <begin position="654"/>
        <end position="674"/>
    </location>
</feature>
<feature type="transmembrane region" description="Helical" evidence="6">
    <location>
        <begin position="244"/>
        <end position="267"/>
    </location>
</feature>
<evidence type="ECO:0000313" key="8">
    <source>
        <dbReference type="EMBL" id="OUR95368.1"/>
    </source>
</evidence>
<comment type="caution">
    <text evidence="8">The sequence shown here is derived from an EMBL/GenBank/DDBJ whole genome shotgun (WGS) entry which is preliminary data.</text>
</comment>
<keyword evidence="5 6" id="KW-0472">Membrane</keyword>